<dbReference type="InterPro" id="IPR001138">
    <property type="entry name" value="Zn2Cys6_DnaBD"/>
</dbReference>
<dbReference type="PANTHER" id="PTHR31845">
    <property type="entry name" value="FINGER DOMAIN PROTEIN, PUTATIVE-RELATED"/>
    <property type="match status" value="1"/>
</dbReference>
<organism evidence="10 11">
    <name type="scientific">Dekkera bruxellensis</name>
    <name type="common">Brettanomyces custersii</name>
    <dbReference type="NCBI Taxonomy" id="5007"/>
    <lineage>
        <taxon>Eukaryota</taxon>
        <taxon>Fungi</taxon>
        <taxon>Dikarya</taxon>
        <taxon>Ascomycota</taxon>
        <taxon>Saccharomycotina</taxon>
        <taxon>Pichiomycetes</taxon>
        <taxon>Pichiales</taxon>
        <taxon>Pichiaceae</taxon>
        <taxon>Brettanomyces</taxon>
    </lineage>
</organism>
<keyword evidence="5" id="KW-0238">DNA-binding</keyword>
<evidence type="ECO:0000256" key="5">
    <source>
        <dbReference type="ARBA" id="ARBA00023125"/>
    </source>
</evidence>
<dbReference type="GO" id="GO:0005634">
    <property type="term" value="C:nucleus"/>
    <property type="evidence" value="ECO:0007669"/>
    <property type="project" value="UniProtKB-SubCell"/>
</dbReference>
<dbReference type="InterPro" id="IPR051089">
    <property type="entry name" value="prtT"/>
</dbReference>
<dbReference type="Pfam" id="PF00172">
    <property type="entry name" value="Zn_clus"/>
    <property type="match status" value="1"/>
</dbReference>
<accession>A0A8H6BLI7</accession>
<dbReference type="PANTHER" id="PTHR31845:SF34">
    <property type="entry name" value="TRANSCRIPTIONAL ACTIVATOR OF PROTEASES PRTT"/>
    <property type="match status" value="1"/>
</dbReference>
<feature type="domain" description="Zn(2)-C6 fungal-type" evidence="9">
    <location>
        <begin position="22"/>
        <end position="54"/>
    </location>
</feature>
<keyword evidence="2" id="KW-0479">Metal-binding</keyword>
<evidence type="ECO:0000256" key="3">
    <source>
        <dbReference type="ARBA" id="ARBA00022833"/>
    </source>
</evidence>
<dbReference type="Gene3D" id="4.10.240.10">
    <property type="entry name" value="Zn(2)-C6 fungal-type DNA-binding domain"/>
    <property type="match status" value="1"/>
</dbReference>
<keyword evidence="7" id="KW-0539">Nucleus</keyword>
<dbReference type="GO" id="GO:0008270">
    <property type="term" value="F:zinc ion binding"/>
    <property type="evidence" value="ECO:0007669"/>
    <property type="project" value="InterPro"/>
</dbReference>
<evidence type="ECO:0000256" key="1">
    <source>
        <dbReference type="ARBA" id="ARBA00004123"/>
    </source>
</evidence>
<name>A0A8H6BLI7_DEKBR</name>
<evidence type="ECO:0000313" key="11">
    <source>
        <dbReference type="Proteomes" id="UP000568158"/>
    </source>
</evidence>
<comment type="caution">
    <text evidence="10">The sequence shown here is derived from an EMBL/GenBank/DDBJ whole genome shotgun (WGS) entry which is preliminary data.</text>
</comment>
<dbReference type="Proteomes" id="UP000568158">
    <property type="component" value="Unassembled WGS sequence"/>
</dbReference>
<evidence type="ECO:0000256" key="2">
    <source>
        <dbReference type="ARBA" id="ARBA00022723"/>
    </source>
</evidence>
<reference evidence="10 11" key="1">
    <citation type="journal article" date="2020" name="Appl. Microbiol. Biotechnol.">
        <title>Targeted gene deletion in Brettanomyces bruxellensis with an expression-free CRISPR-Cas9 system.</title>
        <authorList>
            <person name="Varela C."/>
            <person name="Bartel C."/>
            <person name="Onetto C."/>
            <person name="Borneman A."/>
        </authorList>
    </citation>
    <scope>NUCLEOTIDE SEQUENCE [LARGE SCALE GENOMIC DNA]</scope>
    <source>
        <strain evidence="10 11">AWRI1613</strain>
    </source>
</reference>
<keyword evidence="6" id="KW-0804">Transcription</keyword>
<dbReference type="GO" id="GO:0000981">
    <property type="term" value="F:DNA-binding transcription factor activity, RNA polymerase II-specific"/>
    <property type="evidence" value="ECO:0007669"/>
    <property type="project" value="InterPro"/>
</dbReference>
<dbReference type="EMBL" id="JABCYN010000020">
    <property type="protein sequence ID" value="KAF6013559.1"/>
    <property type="molecule type" value="Genomic_DNA"/>
</dbReference>
<evidence type="ECO:0000256" key="8">
    <source>
        <dbReference type="SAM" id="MobiDB-lite"/>
    </source>
</evidence>
<dbReference type="SUPFAM" id="SSF57701">
    <property type="entry name" value="Zn2/Cys6 DNA-binding domain"/>
    <property type="match status" value="1"/>
</dbReference>
<dbReference type="AlphaFoldDB" id="A0A8H6BLI7"/>
<dbReference type="PROSITE" id="PS00463">
    <property type="entry name" value="ZN2_CY6_FUNGAL_1"/>
    <property type="match status" value="1"/>
</dbReference>
<protein>
    <recommendedName>
        <fullName evidence="9">Zn(2)-C6 fungal-type domain-containing protein</fullName>
    </recommendedName>
</protein>
<dbReference type="SMART" id="SM00066">
    <property type="entry name" value="GAL4"/>
    <property type="match status" value="1"/>
</dbReference>
<gene>
    <name evidence="10" type="ORF">HII12_001538</name>
</gene>
<evidence type="ECO:0000256" key="4">
    <source>
        <dbReference type="ARBA" id="ARBA00023015"/>
    </source>
</evidence>
<evidence type="ECO:0000256" key="7">
    <source>
        <dbReference type="ARBA" id="ARBA00023242"/>
    </source>
</evidence>
<keyword evidence="4" id="KW-0805">Transcription regulation</keyword>
<sequence length="775" mass="84649">MAAAHSKNGKSRKYAFRRAAVACAQCRKAKTRCNYLSNGNLCFRCANLGLECSLSNMKISSRSFAKSNVLLQPATTIASPTSGMRPIGGGTLQTHNGIPQSIQPVGINPGDPRFGDDTRQKIDEIHRGVMTLLGRYRGTAGGVGSGALLAPTALSGALPSALPASLAAGNIIGSRSFHSIGGAAMAGAQPALPSPPGIAGTSVGTSSTDSAVAAAASASPSLAGILNTEAPVAAASQVNPYTTMYGAGASVSGSNTSAPQAAAGAASGGSVNMNPHIRSVSSFFGMNFSKELAYNLVLDESSEQDQYKHDIIKLGILTYDEALKLFELFNKSYGHWTSFPQTETPKDLLDSIRQDSSLLLAVCCIMGLIHYDKVTVKSENSQGSESNLGSRGELPWLILQQIEALLADTVGKIPQSKQMLQAMVVISAFAMSLSYKSVYFDGWYMSGYALLHFITREMDLNLLSDRFKSHPDRVNNFRLWNHLAVTHLTFCILSGRPCLIDTLRMDQCREILRISSSTAFDGKIVAELSILLSLYNCLQFEEPVETSIKELESAYDDWRYLCEQLPLGSFISICYHFARMMIYRRSFLRDFGKDKGFIYHSPLMFNGEFPQQGKDDSEDDDSDMDAATSGSGRTSGDVISPASVVSDSSAARRANERRRLYETKVRPIVDPMIDECIEVINLAYNSDKIELVKSSDTIKFEIFFSTVVMINMVRMGFSTAPAVPKERRKQISQAIDKCKDVCRWLDSHNHYYNDFVRSYYVLINKFSKNIHEQDV</sequence>
<evidence type="ECO:0000313" key="10">
    <source>
        <dbReference type="EMBL" id="KAF6013559.1"/>
    </source>
</evidence>
<keyword evidence="3" id="KW-0862">Zinc</keyword>
<dbReference type="CDD" id="cd00067">
    <property type="entry name" value="GAL4"/>
    <property type="match status" value="1"/>
</dbReference>
<feature type="region of interest" description="Disordered" evidence="8">
    <location>
        <begin position="610"/>
        <end position="650"/>
    </location>
</feature>
<dbReference type="GO" id="GO:0000976">
    <property type="term" value="F:transcription cis-regulatory region binding"/>
    <property type="evidence" value="ECO:0007669"/>
    <property type="project" value="TreeGrafter"/>
</dbReference>
<comment type="subcellular location">
    <subcellularLocation>
        <location evidence="1">Nucleus</location>
    </subcellularLocation>
</comment>
<evidence type="ECO:0000256" key="6">
    <source>
        <dbReference type="ARBA" id="ARBA00023163"/>
    </source>
</evidence>
<dbReference type="InterPro" id="IPR036864">
    <property type="entry name" value="Zn2-C6_fun-type_DNA-bd_sf"/>
</dbReference>
<dbReference type="CDD" id="cd12148">
    <property type="entry name" value="fungal_TF_MHR"/>
    <property type="match status" value="1"/>
</dbReference>
<dbReference type="PROSITE" id="PS50048">
    <property type="entry name" value="ZN2_CY6_FUNGAL_2"/>
    <property type="match status" value="1"/>
</dbReference>
<proteinExistence type="predicted"/>
<evidence type="ECO:0000259" key="9">
    <source>
        <dbReference type="PROSITE" id="PS50048"/>
    </source>
</evidence>